<feature type="chain" id="PRO_5002691297" evidence="4">
    <location>
        <begin position="24"/>
        <end position="207"/>
    </location>
</feature>
<evidence type="ECO:0000313" key="7">
    <source>
        <dbReference type="Proteomes" id="UP000004947"/>
    </source>
</evidence>
<protein>
    <submittedName>
        <fullName evidence="6">Intradiol ring-cleavage dioxygenase</fullName>
    </submittedName>
</protein>
<dbReference type="EMBL" id="ABCK01000015">
    <property type="protein sequence ID" value="EDM26535.1"/>
    <property type="molecule type" value="Genomic_DNA"/>
</dbReference>
<dbReference type="InterPro" id="IPR015889">
    <property type="entry name" value="Intradiol_dOase_core"/>
</dbReference>
<evidence type="ECO:0000256" key="1">
    <source>
        <dbReference type="ARBA" id="ARBA00007825"/>
    </source>
</evidence>
<dbReference type="Proteomes" id="UP000004947">
    <property type="component" value="Unassembled WGS sequence"/>
</dbReference>
<comment type="similarity">
    <text evidence="1">Belongs to the intradiol ring-cleavage dioxygenase family.</text>
</comment>
<keyword evidence="3" id="KW-0560">Oxidoreductase</keyword>
<reference evidence="6 7" key="1">
    <citation type="journal article" date="2010" name="J. Bacteriol.">
        <title>Genome sequence of Lentisphaera araneosa HTCC2155T, the type species of the order Lentisphaerales in the phylum Lentisphaerae.</title>
        <authorList>
            <person name="Thrash J.C."/>
            <person name="Cho J.C."/>
            <person name="Vergin K.L."/>
            <person name="Morris R.M."/>
            <person name="Giovannoni S.J."/>
        </authorList>
    </citation>
    <scope>NUCLEOTIDE SEQUENCE [LARGE SCALE GENOMIC DNA]</scope>
    <source>
        <strain evidence="6 7">HTCC2155</strain>
    </source>
</reference>
<dbReference type="eggNOG" id="COG3485">
    <property type="taxonomic scope" value="Bacteria"/>
</dbReference>
<dbReference type="Pfam" id="PF00775">
    <property type="entry name" value="Dioxygenase_C"/>
    <property type="match status" value="1"/>
</dbReference>
<keyword evidence="4" id="KW-0732">Signal</keyword>
<dbReference type="OrthoDB" id="9805815at2"/>
<dbReference type="PROSITE" id="PS00083">
    <property type="entry name" value="INTRADIOL_DIOXYGENAS"/>
    <property type="match status" value="1"/>
</dbReference>
<accession>A6DP03</accession>
<dbReference type="CDD" id="cd03459">
    <property type="entry name" value="3_4-PCD"/>
    <property type="match status" value="1"/>
</dbReference>
<dbReference type="InterPro" id="IPR039387">
    <property type="entry name" value="3_4-PCD"/>
</dbReference>
<dbReference type="InterPro" id="IPR000627">
    <property type="entry name" value="Intradiol_dOase_C"/>
</dbReference>
<evidence type="ECO:0000256" key="2">
    <source>
        <dbReference type="ARBA" id="ARBA00022964"/>
    </source>
</evidence>
<name>A6DP03_9BACT</name>
<dbReference type="PANTHER" id="PTHR33711">
    <property type="entry name" value="DIOXYGENASE, PUTATIVE (AFU_ORTHOLOGUE AFUA_2G02910)-RELATED"/>
    <property type="match status" value="1"/>
</dbReference>
<evidence type="ECO:0000313" key="6">
    <source>
        <dbReference type="EMBL" id="EDM26535.1"/>
    </source>
</evidence>
<dbReference type="GO" id="GO:0018578">
    <property type="term" value="F:protocatechuate 3,4-dioxygenase activity"/>
    <property type="evidence" value="ECO:0007669"/>
    <property type="project" value="InterPro"/>
</dbReference>
<evidence type="ECO:0000256" key="4">
    <source>
        <dbReference type="SAM" id="SignalP"/>
    </source>
</evidence>
<evidence type="ECO:0000256" key="3">
    <source>
        <dbReference type="ARBA" id="ARBA00023002"/>
    </source>
</evidence>
<organism evidence="6 7">
    <name type="scientific">Lentisphaera araneosa HTCC2155</name>
    <dbReference type="NCBI Taxonomy" id="313628"/>
    <lineage>
        <taxon>Bacteria</taxon>
        <taxon>Pseudomonadati</taxon>
        <taxon>Lentisphaerota</taxon>
        <taxon>Lentisphaeria</taxon>
        <taxon>Lentisphaerales</taxon>
        <taxon>Lentisphaeraceae</taxon>
        <taxon>Lentisphaera</taxon>
    </lineage>
</organism>
<dbReference type="RefSeq" id="WP_007279587.1">
    <property type="nucleotide sequence ID" value="NZ_ABCK01000015.1"/>
</dbReference>
<feature type="domain" description="Intradiol ring-cleavage dioxygenases" evidence="5">
    <location>
        <begin position="66"/>
        <end position="94"/>
    </location>
</feature>
<keyword evidence="7" id="KW-1185">Reference proteome</keyword>
<feature type="signal peptide" evidence="4">
    <location>
        <begin position="1"/>
        <end position="23"/>
    </location>
</feature>
<dbReference type="SUPFAM" id="SSF49482">
    <property type="entry name" value="Aromatic compound dioxygenase"/>
    <property type="match status" value="1"/>
</dbReference>
<dbReference type="AlphaFoldDB" id="A6DP03"/>
<sequence>MSNRRRFMKMASLGSLFAFGAKAQQIPSPTQIEGPFYPTYEQKDKDFDLTKFKGSQQSAKGTIIEVFGRVLDLQGKPIENATVDLWQANAAGRYRHPHDDNNAPLDPNFQGWSIVPSGKKGEFKFKTILPGAYPIGKKRLRPPHIHFKVSKKDYHELTTQMYFPGQDLNKKDNLLQRLSKKEQDLLIAKKIEGKIPRYEFSIYLKEV</sequence>
<proteinExistence type="inferred from homology"/>
<dbReference type="GO" id="GO:0008199">
    <property type="term" value="F:ferric iron binding"/>
    <property type="evidence" value="ECO:0007669"/>
    <property type="project" value="InterPro"/>
</dbReference>
<evidence type="ECO:0000259" key="5">
    <source>
        <dbReference type="PROSITE" id="PS00083"/>
    </source>
</evidence>
<dbReference type="PANTHER" id="PTHR33711:SF10">
    <property type="entry name" value="INTRADIOL RING-CLEAVAGE DIOXYGENASES DOMAIN-CONTAINING PROTEIN"/>
    <property type="match status" value="1"/>
</dbReference>
<dbReference type="InterPro" id="IPR050770">
    <property type="entry name" value="Intradiol_RC_Dioxygenase"/>
</dbReference>
<dbReference type="Gene3D" id="2.60.130.10">
    <property type="entry name" value="Aromatic compound dioxygenase"/>
    <property type="match status" value="1"/>
</dbReference>
<gene>
    <name evidence="6" type="ORF">LNTAR_01967</name>
</gene>
<comment type="caution">
    <text evidence="6">The sequence shown here is derived from an EMBL/GenBank/DDBJ whole genome shotgun (WGS) entry which is preliminary data.</text>
</comment>
<keyword evidence="2 6" id="KW-0223">Dioxygenase</keyword>
<dbReference type="STRING" id="313628.LNTAR_01967"/>